<dbReference type="InterPro" id="IPR014777">
    <property type="entry name" value="4pyrrole_Mease_sub1"/>
</dbReference>
<keyword evidence="9" id="KW-0627">Porphyrin biosynthesis</keyword>
<dbReference type="PANTHER" id="PTHR45790:SF3">
    <property type="entry name" value="S-ADENOSYL-L-METHIONINE-DEPENDENT UROPORPHYRINOGEN III METHYLTRANSFERASE, CHLOROPLASTIC"/>
    <property type="match status" value="1"/>
</dbReference>
<dbReference type="EMBL" id="JAJHVV010000015">
    <property type="protein sequence ID" value="MCK6265453.1"/>
    <property type="molecule type" value="Genomic_DNA"/>
</dbReference>
<evidence type="ECO:0000256" key="6">
    <source>
        <dbReference type="ARBA" id="ARBA00022691"/>
    </source>
</evidence>
<dbReference type="NCBIfam" id="TIGR01469">
    <property type="entry name" value="cobA_cysG_Cterm"/>
    <property type="match status" value="1"/>
</dbReference>
<dbReference type="GO" id="GO:0009236">
    <property type="term" value="P:cobalamin biosynthetic process"/>
    <property type="evidence" value="ECO:0007669"/>
    <property type="project" value="UniProtKB-KW"/>
</dbReference>
<evidence type="ECO:0000256" key="7">
    <source>
        <dbReference type="ARBA" id="ARBA00023002"/>
    </source>
</evidence>
<proteinExistence type="inferred from homology"/>
<dbReference type="InterPro" id="IPR050161">
    <property type="entry name" value="Siro_Cobalamin_biosynth"/>
</dbReference>
<sequence>MNTELSQYGVVTLVSAGPGDPELLTIKAAKAIEHAEVIVFDNLVSKEIRTTFPTHAEHIYVGKKKGRHSRTQNEINQLMVQLATQGKNICRVKGGDAFVFGRGSEEMLFLAQNGIRVDVVPGITAASGCSTYSQIPLTHRGISQGCTFITAHADKELGIKWEALASLNQTLVIYMGLSKTDMICQKLLAAGMKAETPIAFIEKGCTQEHRTIIGKLTQLTELKVQHDIQSPALIVIGQVVAVSEQMQWLEQRTKHTLNSAQQESNPLLRLSA</sequence>
<evidence type="ECO:0000256" key="5">
    <source>
        <dbReference type="ARBA" id="ARBA00022679"/>
    </source>
</evidence>
<keyword evidence="6" id="KW-0949">S-adenosyl-L-methionine</keyword>
<comment type="similarity">
    <text evidence="1">Belongs to the precorrin methyltransferase family.</text>
</comment>
<dbReference type="NCBIfam" id="NF004790">
    <property type="entry name" value="PRK06136.1"/>
    <property type="match status" value="1"/>
</dbReference>
<dbReference type="Gene3D" id="3.40.1010.10">
    <property type="entry name" value="Cobalt-precorrin-4 Transmethylase, Domain 1"/>
    <property type="match status" value="1"/>
</dbReference>
<reference evidence="14" key="1">
    <citation type="submission" date="2021-11" db="EMBL/GenBank/DDBJ databases">
        <title>Vibrio ZSDE26 sp. nov. and Vibrio ZSDZ34 sp. nov., isolated from coastal seawater in Qingdao.</title>
        <authorList>
            <person name="Zhang P."/>
        </authorList>
    </citation>
    <scope>NUCLEOTIDE SEQUENCE</scope>
    <source>
        <strain evidence="14">ZSDE26</strain>
    </source>
</reference>
<dbReference type="FunFam" id="3.30.950.10:FF:000001">
    <property type="entry name" value="Siroheme synthase"/>
    <property type="match status" value="1"/>
</dbReference>
<dbReference type="Proteomes" id="UP001139559">
    <property type="component" value="Unassembled WGS sequence"/>
</dbReference>
<dbReference type="InterPro" id="IPR003043">
    <property type="entry name" value="Uropor_MeTrfase_CS"/>
</dbReference>
<comment type="pathway">
    <text evidence="11">Porphyrin-containing compound metabolism; siroheme biosynthesis; precorrin-2 from uroporphyrinogen III: step 1/1.</text>
</comment>
<dbReference type="GO" id="GO:0032259">
    <property type="term" value="P:methylation"/>
    <property type="evidence" value="ECO:0007669"/>
    <property type="project" value="UniProtKB-KW"/>
</dbReference>
<protein>
    <recommendedName>
        <fullName evidence="2">uroporphyrinogen-III C-methyltransferase</fullName>
        <ecNumber evidence="2">2.1.1.107</ecNumber>
    </recommendedName>
</protein>
<evidence type="ECO:0000256" key="4">
    <source>
        <dbReference type="ARBA" id="ARBA00022603"/>
    </source>
</evidence>
<evidence type="ECO:0000259" key="13">
    <source>
        <dbReference type="Pfam" id="PF00590"/>
    </source>
</evidence>
<keyword evidence="4 14" id="KW-0489">Methyltransferase</keyword>
<organism evidence="14 15">
    <name type="scientific">Vibrio amylolyticus</name>
    <dbReference type="NCBI Taxonomy" id="2847292"/>
    <lineage>
        <taxon>Bacteria</taxon>
        <taxon>Pseudomonadati</taxon>
        <taxon>Pseudomonadota</taxon>
        <taxon>Gammaproteobacteria</taxon>
        <taxon>Vibrionales</taxon>
        <taxon>Vibrionaceae</taxon>
        <taxon>Vibrio</taxon>
    </lineage>
</organism>
<comment type="pathway">
    <text evidence="12">Cofactor biosynthesis; adenosylcobalamin biosynthesis; precorrin-2 from uroporphyrinogen III: step 1/1.</text>
</comment>
<dbReference type="GO" id="GO:0016491">
    <property type="term" value="F:oxidoreductase activity"/>
    <property type="evidence" value="ECO:0007669"/>
    <property type="project" value="UniProtKB-KW"/>
</dbReference>
<evidence type="ECO:0000256" key="1">
    <source>
        <dbReference type="ARBA" id="ARBA00005879"/>
    </source>
</evidence>
<keyword evidence="10" id="KW-0511">Multifunctional enzyme</keyword>
<evidence type="ECO:0000256" key="10">
    <source>
        <dbReference type="ARBA" id="ARBA00023268"/>
    </source>
</evidence>
<dbReference type="CDD" id="cd11642">
    <property type="entry name" value="SUMT"/>
    <property type="match status" value="1"/>
</dbReference>
<comment type="caution">
    <text evidence="14">The sequence shown here is derived from an EMBL/GenBank/DDBJ whole genome shotgun (WGS) entry which is preliminary data.</text>
</comment>
<keyword evidence="7" id="KW-0560">Oxidoreductase</keyword>
<dbReference type="EC" id="2.1.1.107" evidence="2"/>
<dbReference type="InterPro" id="IPR006366">
    <property type="entry name" value="CobA/CysG_C"/>
</dbReference>
<dbReference type="AlphaFoldDB" id="A0A9X1XQN8"/>
<name>A0A9X1XQN8_9VIBR</name>
<keyword evidence="15" id="KW-1185">Reference proteome</keyword>
<accession>A0A9X1XQN8</accession>
<evidence type="ECO:0000313" key="15">
    <source>
        <dbReference type="Proteomes" id="UP001139559"/>
    </source>
</evidence>
<evidence type="ECO:0000256" key="9">
    <source>
        <dbReference type="ARBA" id="ARBA00023244"/>
    </source>
</evidence>
<dbReference type="PANTHER" id="PTHR45790">
    <property type="entry name" value="SIROHEME SYNTHASE-RELATED"/>
    <property type="match status" value="1"/>
</dbReference>
<dbReference type="GO" id="GO:0016829">
    <property type="term" value="F:lyase activity"/>
    <property type="evidence" value="ECO:0007669"/>
    <property type="project" value="UniProtKB-KW"/>
</dbReference>
<dbReference type="Gene3D" id="3.30.950.10">
    <property type="entry name" value="Methyltransferase, Cobalt-precorrin-4 Transmethylase, Domain 2"/>
    <property type="match status" value="1"/>
</dbReference>
<keyword evidence="8" id="KW-0456">Lyase</keyword>
<evidence type="ECO:0000256" key="3">
    <source>
        <dbReference type="ARBA" id="ARBA00022573"/>
    </source>
</evidence>
<evidence type="ECO:0000256" key="12">
    <source>
        <dbReference type="ARBA" id="ARBA00060548"/>
    </source>
</evidence>
<dbReference type="FunFam" id="3.40.1010.10:FF:000001">
    <property type="entry name" value="Siroheme synthase"/>
    <property type="match status" value="1"/>
</dbReference>
<gene>
    <name evidence="14" type="primary">cobA</name>
    <name evidence="14" type="ORF">KP803_19520</name>
</gene>
<dbReference type="GO" id="GO:0004851">
    <property type="term" value="F:uroporphyrin-III C-methyltransferase activity"/>
    <property type="evidence" value="ECO:0007669"/>
    <property type="project" value="UniProtKB-EC"/>
</dbReference>
<dbReference type="SUPFAM" id="SSF53790">
    <property type="entry name" value="Tetrapyrrole methylase"/>
    <property type="match status" value="1"/>
</dbReference>
<dbReference type="PROSITE" id="PS00839">
    <property type="entry name" value="SUMT_1"/>
    <property type="match status" value="1"/>
</dbReference>
<keyword evidence="3" id="KW-0169">Cobalamin biosynthesis</keyword>
<dbReference type="InterPro" id="IPR035996">
    <property type="entry name" value="4pyrrol_Methylase_sf"/>
</dbReference>
<dbReference type="RefSeq" id="WP_248010521.1">
    <property type="nucleotide sequence ID" value="NZ_JAJHVV010000015.1"/>
</dbReference>
<evidence type="ECO:0000313" key="14">
    <source>
        <dbReference type="EMBL" id="MCK6265453.1"/>
    </source>
</evidence>
<dbReference type="InterPro" id="IPR000878">
    <property type="entry name" value="4pyrrol_Mease"/>
</dbReference>
<evidence type="ECO:0000256" key="11">
    <source>
        <dbReference type="ARBA" id="ARBA00025705"/>
    </source>
</evidence>
<evidence type="ECO:0000256" key="2">
    <source>
        <dbReference type="ARBA" id="ARBA00012162"/>
    </source>
</evidence>
<keyword evidence="5 14" id="KW-0808">Transferase</keyword>
<dbReference type="GO" id="GO:0019354">
    <property type="term" value="P:siroheme biosynthetic process"/>
    <property type="evidence" value="ECO:0007669"/>
    <property type="project" value="InterPro"/>
</dbReference>
<feature type="domain" description="Tetrapyrrole methylase" evidence="13">
    <location>
        <begin position="11"/>
        <end position="219"/>
    </location>
</feature>
<dbReference type="InterPro" id="IPR014776">
    <property type="entry name" value="4pyrrole_Mease_sub2"/>
</dbReference>
<evidence type="ECO:0000256" key="8">
    <source>
        <dbReference type="ARBA" id="ARBA00023239"/>
    </source>
</evidence>
<dbReference type="Pfam" id="PF00590">
    <property type="entry name" value="TP_methylase"/>
    <property type="match status" value="1"/>
</dbReference>